<evidence type="ECO:0000313" key="12">
    <source>
        <dbReference type="EMBL" id="MBC5623322.1"/>
    </source>
</evidence>
<dbReference type="InterPro" id="IPR045024">
    <property type="entry name" value="NDH-2"/>
</dbReference>
<evidence type="ECO:0000256" key="5">
    <source>
        <dbReference type="ARBA" id="ARBA00022946"/>
    </source>
</evidence>
<evidence type="ECO:0000256" key="1">
    <source>
        <dbReference type="ARBA" id="ARBA00005272"/>
    </source>
</evidence>
<keyword evidence="3" id="KW-0285">Flavoprotein</keyword>
<keyword evidence="5" id="KW-0809">Transit peptide</keyword>
<dbReference type="InterPro" id="IPR054585">
    <property type="entry name" value="NDH2-like_C"/>
</dbReference>
<evidence type="ECO:0000256" key="8">
    <source>
        <dbReference type="ARBA" id="ARBA00047599"/>
    </source>
</evidence>
<evidence type="ECO:0000256" key="7">
    <source>
        <dbReference type="ARBA" id="ARBA00023027"/>
    </source>
</evidence>
<dbReference type="PRINTS" id="PR00411">
    <property type="entry name" value="PNDRDTASEI"/>
</dbReference>
<dbReference type="SUPFAM" id="SSF51905">
    <property type="entry name" value="FAD/NAD(P)-binding domain"/>
    <property type="match status" value="2"/>
</dbReference>
<evidence type="ECO:0000313" key="13">
    <source>
        <dbReference type="Proteomes" id="UP000646484"/>
    </source>
</evidence>
<dbReference type="Pfam" id="PF22366">
    <property type="entry name" value="NDH2_C"/>
    <property type="match status" value="1"/>
</dbReference>
<keyword evidence="9" id="KW-0812">Transmembrane</keyword>
<comment type="caution">
    <text evidence="12">The sequence shown here is derived from an EMBL/GenBank/DDBJ whole genome shotgun (WGS) entry which is preliminary data.</text>
</comment>
<dbReference type="PRINTS" id="PR00368">
    <property type="entry name" value="FADPNR"/>
</dbReference>
<keyword evidence="13" id="KW-1185">Reference proteome</keyword>
<keyword evidence="6" id="KW-0560">Oxidoreductase</keyword>
<feature type="transmembrane region" description="Helical" evidence="9">
    <location>
        <begin position="383"/>
        <end position="409"/>
    </location>
</feature>
<proteinExistence type="inferred from homology"/>
<dbReference type="InterPro" id="IPR036188">
    <property type="entry name" value="FAD/NAD-bd_sf"/>
</dbReference>
<keyword evidence="7" id="KW-0520">NAD</keyword>
<keyword evidence="4" id="KW-0274">FAD</keyword>
<feature type="domain" description="External alternative NADH-ubiquinone oxidoreductase-like C-terminal" evidence="11">
    <location>
        <begin position="357"/>
        <end position="410"/>
    </location>
</feature>
<evidence type="ECO:0000259" key="11">
    <source>
        <dbReference type="Pfam" id="PF22366"/>
    </source>
</evidence>
<evidence type="ECO:0000256" key="3">
    <source>
        <dbReference type="ARBA" id="ARBA00022630"/>
    </source>
</evidence>
<dbReference type="Gene3D" id="3.50.50.100">
    <property type="match status" value="1"/>
</dbReference>
<evidence type="ECO:0000256" key="6">
    <source>
        <dbReference type="ARBA" id="ARBA00023002"/>
    </source>
</evidence>
<comment type="similarity">
    <text evidence="1">Belongs to the NADH dehydrogenase family.</text>
</comment>
<reference evidence="12 13" key="1">
    <citation type="submission" date="2020-08" db="EMBL/GenBank/DDBJ databases">
        <title>Genome public.</title>
        <authorList>
            <person name="Liu C."/>
            <person name="Sun Q."/>
        </authorList>
    </citation>
    <scope>NUCLEOTIDE SEQUENCE [LARGE SCALE GENOMIC DNA]</scope>
    <source>
        <strain evidence="12 13">NSJ-56</strain>
    </source>
</reference>
<evidence type="ECO:0000256" key="9">
    <source>
        <dbReference type="SAM" id="Phobius"/>
    </source>
</evidence>
<dbReference type="EC" id="1.6.5.9" evidence="2"/>
<dbReference type="EMBL" id="JACOOH010000010">
    <property type="protein sequence ID" value="MBC5623322.1"/>
    <property type="molecule type" value="Genomic_DNA"/>
</dbReference>
<accession>A0ABR7D6D8</accession>
<dbReference type="PANTHER" id="PTHR43706">
    <property type="entry name" value="NADH DEHYDROGENASE"/>
    <property type="match status" value="1"/>
</dbReference>
<dbReference type="Pfam" id="PF07992">
    <property type="entry name" value="Pyr_redox_2"/>
    <property type="match status" value="1"/>
</dbReference>
<name>A0ABR7D6D8_9BACT</name>
<dbReference type="InterPro" id="IPR023753">
    <property type="entry name" value="FAD/NAD-binding_dom"/>
</dbReference>
<dbReference type="PANTHER" id="PTHR43706:SF47">
    <property type="entry name" value="EXTERNAL NADH-UBIQUINONE OXIDOREDUCTASE 1, MITOCHONDRIAL-RELATED"/>
    <property type="match status" value="1"/>
</dbReference>
<evidence type="ECO:0000256" key="2">
    <source>
        <dbReference type="ARBA" id="ARBA00012637"/>
    </source>
</evidence>
<feature type="domain" description="FAD/NAD(P)-binding" evidence="10">
    <location>
        <begin position="15"/>
        <end position="333"/>
    </location>
</feature>
<dbReference type="RefSeq" id="WP_186978401.1">
    <property type="nucleotide sequence ID" value="NZ_JACOOH010000010.1"/>
</dbReference>
<organism evidence="12 13">
    <name type="scientific">Butyricimonas hominis</name>
    <dbReference type="NCBI Taxonomy" id="2763032"/>
    <lineage>
        <taxon>Bacteria</taxon>
        <taxon>Pseudomonadati</taxon>
        <taxon>Bacteroidota</taxon>
        <taxon>Bacteroidia</taxon>
        <taxon>Bacteroidales</taxon>
        <taxon>Odoribacteraceae</taxon>
        <taxon>Butyricimonas</taxon>
    </lineage>
</organism>
<dbReference type="Proteomes" id="UP000646484">
    <property type="component" value="Unassembled WGS sequence"/>
</dbReference>
<keyword evidence="9" id="KW-1133">Transmembrane helix</keyword>
<sequence length="432" mass="48707">MDAISNIPDQGTKKRVVIVGGGFGGLKLARKLNDRDFQVVLLDKNNYHLFQPLLYQVATSGIEPSAISFPFRKIFKYRHDFHIRMCTVEKVVSEKNCIETSIGKISYDYLVIATGAGTNFFGDSTLADRTMQLKTTSDALFNRNRVIESFEKALNSADDDTRKRWLTFVIVGGGATGIELAGALAEMKKFMLPKDYPELNWDEMRILLVDGGERLLNAFSEKSSLEVARSLSSMHVEILLKKLVKEYDGEKLTFVDGQQIVTNNVFWVAGVKANSLLGLPREVYGRGNRLLVDEFNRVKGMADVFALGDTALMVTTDYPNGHPQVVQPSIQQAGLLANNLRSMIKGKPLRPFKYKNKGSMATIGRNDAVAELSKVRFRGFFAWLLWLLVHLMSIVGVKNRLFILINWMWSYVTYDQSLRILIKPEIKKSDPF</sequence>
<evidence type="ECO:0000259" key="10">
    <source>
        <dbReference type="Pfam" id="PF07992"/>
    </source>
</evidence>
<comment type="catalytic activity">
    <reaction evidence="8">
        <text>a quinone + NADH + H(+) = a quinol + NAD(+)</text>
        <dbReference type="Rhea" id="RHEA:46160"/>
        <dbReference type="ChEBI" id="CHEBI:15378"/>
        <dbReference type="ChEBI" id="CHEBI:24646"/>
        <dbReference type="ChEBI" id="CHEBI:57540"/>
        <dbReference type="ChEBI" id="CHEBI:57945"/>
        <dbReference type="ChEBI" id="CHEBI:132124"/>
        <dbReference type="EC" id="1.6.5.9"/>
    </reaction>
</comment>
<evidence type="ECO:0000256" key="4">
    <source>
        <dbReference type="ARBA" id="ARBA00022827"/>
    </source>
</evidence>
<gene>
    <name evidence="12" type="ORF">H8S64_19680</name>
</gene>
<keyword evidence="9" id="KW-0472">Membrane</keyword>
<protein>
    <recommendedName>
        <fullName evidence="2">NADH:ubiquinone reductase (non-electrogenic)</fullName>
        <ecNumber evidence="2">1.6.5.9</ecNumber>
    </recommendedName>
</protein>